<evidence type="ECO:0000313" key="5">
    <source>
        <dbReference type="Proteomes" id="UP000371423"/>
    </source>
</evidence>
<reference evidence="5 6" key="1">
    <citation type="journal article" date="2019" name="Syst. Appl. Microbiol.">
        <title>Polyphasic characterization of two novel Lactobacillus spp. isolated from blown salami packages: Description of Lactobacillus halodurans sp. nov. and Lactobacillus salsicarnum sp. nov.</title>
        <authorList>
            <person name="Schuster J.A."/>
            <person name="Klingl A."/>
            <person name="Vogel R.F."/>
            <person name="Ehrmann M.A."/>
        </authorList>
    </citation>
    <scope>NUCLEOTIDE SEQUENCE [LARGE SCALE GENOMIC DNA]</scope>
    <source>
        <strain evidence="4 5">TMW 1.1920</strain>
        <strain evidence="3 6">TMW 1.2172</strain>
    </source>
</reference>
<comment type="similarity">
    <text evidence="1">Belongs to the UPF0597 family.</text>
</comment>
<evidence type="ECO:0000313" key="6">
    <source>
        <dbReference type="Proteomes" id="UP000414364"/>
    </source>
</evidence>
<dbReference type="EMBL" id="VDFP01000010">
    <property type="protein sequence ID" value="MQS75988.1"/>
    <property type="molecule type" value="Genomic_DNA"/>
</dbReference>
<evidence type="ECO:0000256" key="1">
    <source>
        <dbReference type="HAMAP-Rule" id="MF_01845"/>
    </source>
</evidence>
<dbReference type="RefSeq" id="WP_153385383.1">
    <property type="nucleotide sequence ID" value="NZ_VDFO01000002.1"/>
</dbReference>
<dbReference type="InterPro" id="IPR021144">
    <property type="entry name" value="UPF0597"/>
</dbReference>
<dbReference type="Proteomes" id="UP000414364">
    <property type="component" value="Unassembled WGS sequence"/>
</dbReference>
<dbReference type="EMBL" id="VDFO01000002">
    <property type="protein sequence ID" value="MQS96423.1"/>
    <property type="molecule type" value="Genomic_DNA"/>
</dbReference>
<gene>
    <name evidence="4" type="ORF">FHL05_00765</name>
    <name evidence="3" type="ORF">FHL06_06265</name>
</gene>
<feature type="domain" description="Serine dehydratase-like alpha subunit" evidence="2">
    <location>
        <begin position="170"/>
        <end position="418"/>
    </location>
</feature>
<evidence type="ECO:0000313" key="4">
    <source>
        <dbReference type="EMBL" id="MQS96423.1"/>
    </source>
</evidence>
<dbReference type="Pfam" id="PF03313">
    <property type="entry name" value="SDH_alpha"/>
    <property type="match status" value="1"/>
</dbReference>
<evidence type="ECO:0000259" key="2">
    <source>
        <dbReference type="Pfam" id="PF03313"/>
    </source>
</evidence>
<comment type="caution">
    <text evidence="4">The sequence shown here is derived from an EMBL/GenBank/DDBJ whole genome shotgun (WGS) entry which is preliminary data.</text>
</comment>
<dbReference type="AlphaFoldDB" id="A0A5P0ZTQ0"/>
<accession>A0A5P0ZTQ0</accession>
<organism evidence="4 5">
    <name type="scientific">Companilactobacillus halodurans</name>
    <dbReference type="NCBI Taxonomy" id="2584183"/>
    <lineage>
        <taxon>Bacteria</taxon>
        <taxon>Bacillati</taxon>
        <taxon>Bacillota</taxon>
        <taxon>Bacilli</taxon>
        <taxon>Lactobacillales</taxon>
        <taxon>Lactobacillaceae</taxon>
        <taxon>Companilactobacillus</taxon>
    </lineage>
</organism>
<dbReference type="HAMAP" id="MF_01845">
    <property type="entry name" value="UPF0597"/>
    <property type="match status" value="1"/>
</dbReference>
<dbReference type="PIRSF" id="PIRSF006054">
    <property type="entry name" value="UCP006054"/>
    <property type="match status" value="1"/>
</dbReference>
<dbReference type="OrthoDB" id="41906at2"/>
<sequence length="425" mass="45072">MKREFEKFIEALHEGVVPATGCTEPVAVAYGAAVCAKYLPSKKVDKIDVHVSLNIMKNAMAVMVPGTKEPGLQIAASAGALVGNPNAKLKVISKIKNSDLPEIKTLAHSGKVKVSLAKVDDDLYVDVTVVSGKDSVTVYIADDHTNIFKIVKNDQILYEKDRPKPHAKSALKLYMQTQKFENIWDFAMEIPLEKIAFMKKSADLNVALSKEGLTNSYGMNLGRSLVEDSGKATLENQILTYTVAASDARMGGATLPAMSNSGSGNQGISATVPVWVVAKENNSSEEKLIRALTLSHLTAIYIHAFLPVLSAFCAADSAAMGASVGACYLLGGDFETASMSIKNMAGDSVGMVCDGAGCSCAMKVASSVSSMYRGMKLAMKGIVVPSSNGLVCNDVDETIRGIGELGSQGLKETDPVILDIMMNKS</sequence>
<dbReference type="GO" id="GO:0080146">
    <property type="term" value="F:L-cysteine desulfhydrase activity"/>
    <property type="evidence" value="ECO:0007669"/>
    <property type="project" value="TreeGrafter"/>
</dbReference>
<dbReference type="GO" id="GO:0019450">
    <property type="term" value="P:L-cysteine catabolic process to pyruvate"/>
    <property type="evidence" value="ECO:0007669"/>
    <property type="project" value="TreeGrafter"/>
</dbReference>
<name>A0A5P0ZTQ0_9LACO</name>
<dbReference type="Proteomes" id="UP000371423">
    <property type="component" value="Unassembled WGS sequence"/>
</dbReference>
<dbReference type="PANTHER" id="PTHR30501:SF2">
    <property type="entry name" value="UPF0597 PROTEIN YHAM"/>
    <property type="match status" value="1"/>
</dbReference>
<protein>
    <recommendedName>
        <fullName evidence="1">UPF0597 protein FHL05_00765</fullName>
    </recommendedName>
</protein>
<dbReference type="InterPro" id="IPR005130">
    <property type="entry name" value="Ser_deHydtase-like_asu"/>
</dbReference>
<keyword evidence="5" id="KW-1185">Reference proteome</keyword>
<evidence type="ECO:0000313" key="3">
    <source>
        <dbReference type="EMBL" id="MQS75988.1"/>
    </source>
</evidence>
<dbReference type="PANTHER" id="PTHR30501">
    <property type="entry name" value="UPF0597 PROTEIN YHAM"/>
    <property type="match status" value="1"/>
</dbReference>
<proteinExistence type="inferred from homology"/>